<evidence type="ECO:0000259" key="1">
    <source>
        <dbReference type="Pfam" id="PF08818"/>
    </source>
</evidence>
<organism evidence="2 3">
    <name type="scientific">Kitasatospora atroaurantiaca</name>
    <dbReference type="NCBI Taxonomy" id="285545"/>
    <lineage>
        <taxon>Bacteria</taxon>
        <taxon>Bacillati</taxon>
        <taxon>Actinomycetota</taxon>
        <taxon>Actinomycetes</taxon>
        <taxon>Kitasatosporales</taxon>
        <taxon>Streptomycetaceae</taxon>
        <taxon>Kitasatospora</taxon>
    </lineage>
</organism>
<name>A0A561EQG7_9ACTN</name>
<evidence type="ECO:0000313" key="2">
    <source>
        <dbReference type="EMBL" id="TWE17861.1"/>
    </source>
</evidence>
<sequence length="140" mass="15099">MAEPKTKPSAASAEEFLAEVTDERRRTDAQALCALMAEATGAPPVMWGGSIVGFGTYHYRYASGREGDWPPVGLAPRKQALTVYLAEGFDRHGELLARLGPVTTGKGCLYIKRLDAVDQAALRELITLAFESLNGRTISS</sequence>
<proteinExistence type="predicted"/>
<dbReference type="EMBL" id="VIVR01000001">
    <property type="protein sequence ID" value="TWE17861.1"/>
    <property type="molecule type" value="Genomic_DNA"/>
</dbReference>
<dbReference type="Pfam" id="PF08818">
    <property type="entry name" value="DUF1801"/>
    <property type="match status" value="1"/>
</dbReference>
<dbReference type="InterPro" id="IPR014922">
    <property type="entry name" value="YdhG-like"/>
</dbReference>
<dbReference type="Proteomes" id="UP000318416">
    <property type="component" value="Unassembled WGS sequence"/>
</dbReference>
<accession>A0A561EQG7</accession>
<comment type="caution">
    <text evidence="2">The sequence shown here is derived from an EMBL/GenBank/DDBJ whole genome shotgun (WGS) entry which is preliminary data.</text>
</comment>
<protein>
    <submittedName>
        <fullName evidence="2">Uncharacterized protein DUF1801</fullName>
    </submittedName>
</protein>
<evidence type="ECO:0000313" key="3">
    <source>
        <dbReference type="Proteomes" id="UP000318416"/>
    </source>
</evidence>
<dbReference type="OrthoDB" id="5951444at2"/>
<feature type="domain" description="YdhG-like" evidence="1">
    <location>
        <begin position="25"/>
        <end position="129"/>
    </location>
</feature>
<keyword evidence="3" id="KW-1185">Reference proteome</keyword>
<dbReference type="RefSeq" id="WP_145790815.1">
    <property type="nucleotide sequence ID" value="NZ_BAAABR010000007.1"/>
</dbReference>
<gene>
    <name evidence="2" type="ORF">FB465_2899</name>
</gene>
<dbReference type="AlphaFoldDB" id="A0A561EQG7"/>
<reference evidence="2 3" key="1">
    <citation type="submission" date="2019-06" db="EMBL/GenBank/DDBJ databases">
        <title>Sequencing the genomes of 1000 actinobacteria strains.</title>
        <authorList>
            <person name="Klenk H.-P."/>
        </authorList>
    </citation>
    <scope>NUCLEOTIDE SEQUENCE [LARGE SCALE GENOMIC DNA]</scope>
    <source>
        <strain evidence="2 3">DSM 41649</strain>
    </source>
</reference>